<dbReference type="PANTHER" id="PTHR22642">
    <property type="entry name" value="IMIDAZOLONEPROPIONASE"/>
    <property type="match status" value="1"/>
</dbReference>
<dbReference type="SUPFAM" id="SSF51556">
    <property type="entry name" value="Metallo-dependent hydrolases"/>
    <property type="match status" value="1"/>
</dbReference>
<protein>
    <submittedName>
        <fullName evidence="2">Amidohydrolase family protein</fullName>
    </submittedName>
</protein>
<keyword evidence="3" id="KW-1185">Reference proteome</keyword>
<dbReference type="InterPro" id="IPR032466">
    <property type="entry name" value="Metal_Hydrolase"/>
</dbReference>
<comment type="caution">
    <text evidence="2">The sequence shown here is derived from an EMBL/GenBank/DDBJ whole genome shotgun (WGS) entry which is preliminary data.</text>
</comment>
<feature type="domain" description="Amidohydrolase 3" evidence="1">
    <location>
        <begin position="49"/>
        <end position="562"/>
    </location>
</feature>
<dbReference type="EMBL" id="JADNYM010000010">
    <property type="protein sequence ID" value="MBG0739564.1"/>
    <property type="molecule type" value="Genomic_DNA"/>
</dbReference>
<dbReference type="RefSeq" id="WP_196396516.1">
    <property type="nucleotide sequence ID" value="NZ_JADNYM010000010.1"/>
</dbReference>
<proteinExistence type="predicted"/>
<dbReference type="InterPro" id="IPR011059">
    <property type="entry name" value="Metal-dep_hydrolase_composite"/>
</dbReference>
<dbReference type="GO" id="GO:0016810">
    <property type="term" value="F:hydrolase activity, acting on carbon-nitrogen (but not peptide) bonds"/>
    <property type="evidence" value="ECO:0007669"/>
    <property type="project" value="InterPro"/>
</dbReference>
<evidence type="ECO:0000313" key="2">
    <source>
        <dbReference type="EMBL" id="MBG0739564.1"/>
    </source>
</evidence>
<dbReference type="Gene3D" id="3.20.20.140">
    <property type="entry name" value="Metal-dependent hydrolases"/>
    <property type="match status" value="1"/>
</dbReference>
<evidence type="ECO:0000259" key="1">
    <source>
        <dbReference type="Pfam" id="PF07969"/>
    </source>
</evidence>
<sequence>MTLTLYRNGSVYSAADPFATAMLVDGDTVAWVGTEHAAASLADQRMHQVDLDGALITPGFIDSHVHVTETGIALASVDLTAARSLAEALALLAAASTDAVATGAGSAAVRASLRAAGSGAVPIRGHGWDETRWPEGRPPTADELDRATGGREVYLSRIDVHSGVVSSALAARARLHGLDGWLGEGLVARSAHAAARDATRTFSTAQRTAYQLRALHAAAAAGYVAVVEMSAPHVGSAEDLQLLAGLTCGPRNPSGTQAGAGLALPQVLPYWGQAVSSADEARSVLAGLGTEVLGLAGDLNIDGSIGSHSALLREPYADSAGSRGTQYLSVDQVTDHLAVTSELGIQGGFHLIGDAAMDIAVEGLRRAAARVGIEKVRAAGHRFEHAEMADDDAIAALAAHSVTVSVQPSFDALWGGPGALYQTRLGKARAATLNPIAAFYAAGVPVCFGSDAPVTPMNPWASVRAALSHHQSTARISARAAFLGHSRAGWRAVRESDPLLGQLVPGAPASFAVWDVAELMVQVADDRVQSWSTDPRARTPLLPALDAGEDPQCLQTVHRGVQLHSVPGFGTAGFGTAEPGDRGVPG</sequence>
<dbReference type="SUPFAM" id="SSF51338">
    <property type="entry name" value="Composite domain of metallo-dependent hydrolases"/>
    <property type="match status" value="1"/>
</dbReference>
<evidence type="ECO:0000313" key="3">
    <source>
        <dbReference type="Proteomes" id="UP000655366"/>
    </source>
</evidence>
<dbReference type="AlphaFoldDB" id="A0A931CQB9"/>
<dbReference type="Pfam" id="PF07969">
    <property type="entry name" value="Amidohydro_3"/>
    <property type="match status" value="1"/>
</dbReference>
<dbReference type="Gene3D" id="2.30.40.10">
    <property type="entry name" value="Urease, subunit C, domain 1"/>
    <property type="match status" value="1"/>
</dbReference>
<name>A0A931CQB9_9MICC</name>
<dbReference type="Gene3D" id="3.10.310.70">
    <property type="match status" value="1"/>
</dbReference>
<reference evidence="2 3" key="1">
    <citation type="submission" date="2020-11" db="EMBL/GenBank/DDBJ databases">
        <title>Arthrobacter antarcticus sp. nov., isolated from Antarctic Soil.</title>
        <authorList>
            <person name="Li J."/>
        </authorList>
    </citation>
    <scope>NUCLEOTIDE SEQUENCE [LARGE SCALE GENOMIC DNA]</scope>
    <source>
        <strain evidence="2 3">Z1-20</strain>
    </source>
</reference>
<dbReference type="Proteomes" id="UP000655366">
    <property type="component" value="Unassembled WGS sequence"/>
</dbReference>
<organism evidence="2 3">
    <name type="scientific">Arthrobacter terrae</name>
    <dbReference type="NCBI Taxonomy" id="2935737"/>
    <lineage>
        <taxon>Bacteria</taxon>
        <taxon>Bacillati</taxon>
        <taxon>Actinomycetota</taxon>
        <taxon>Actinomycetes</taxon>
        <taxon>Micrococcales</taxon>
        <taxon>Micrococcaceae</taxon>
        <taxon>Arthrobacter</taxon>
    </lineage>
</organism>
<dbReference type="InterPro" id="IPR013108">
    <property type="entry name" value="Amidohydro_3"/>
</dbReference>
<gene>
    <name evidence="2" type="ORF">IV500_09220</name>
</gene>
<dbReference type="PANTHER" id="PTHR22642:SF2">
    <property type="entry name" value="PROTEIN LONG AFTER FAR-RED 3"/>
    <property type="match status" value="1"/>
</dbReference>
<accession>A0A931CQB9</accession>